<organism evidence="1 2">
    <name type="scientific">Dracunculus medinensis</name>
    <name type="common">Guinea worm</name>
    <dbReference type="NCBI Taxonomy" id="318479"/>
    <lineage>
        <taxon>Eukaryota</taxon>
        <taxon>Metazoa</taxon>
        <taxon>Ecdysozoa</taxon>
        <taxon>Nematoda</taxon>
        <taxon>Chromadorea</taxon>
        <taxon>Rhabditida</taxon>
        <taxon>Spirurina</taxon>
        <taxon>Dracunculoidea</taxon>
        <taxon>Dracunculidae</taxon>
        <taxon>Dracunculus</taxon>
    </lineage>
</organism>
<evidence type="ECO:0000313" key="2">
    <source>
        <dbReference type="Proteomes" id="UP000274756"/>
    </source>
</evidence>
<accession>A0A3P7SS29</accession>
<gene>
    <name evidence="1" type="ORF">DME_LOCUS6745</name>
</gene>
<dbReference type="AlphaFoldDB" id="A0A3P7SS29"/>
<keyword evidence="2" id="KW-1185">Reference proteome</keyword>
<sequence length="189" mass="21073">MNFLMANSFLSAVRAESLPLRVYDPNYQTLAGIDADIFGEDKKRDFGGFAAKGGPIQPYRGAAGIAGYLANNGLYSSTSFILSKLKPFPDTYDPNYQTLAGLPDVFGADKKQTDGFIAGRGAFDDKGPTVPMQRGAQADMYDPNYQVSVFKNCFEFPTYMLFCKNFGYLHWIIFVGIREDIFGTDKKRW</sequence>
<evidence type="ECO:0000313" key="1">
    <source>
        <dbReference type="EMBL" id="VDN56772.1"/>
    </source>
</evidence>
<dbReference type="Pfam" id="PF03057">
    <property type="entry name" value="DUF236"/>
    <property type="match status" value="2"/>
</dbReference>
<dbReference type="InterPro" id="IPR004296">
    <property type="entry name" value="DUF236"/>
</dbReference>
<name>A0A3P7SS29_DRAME</name>
<dbReference type="EMBL" id="UYYG01001157">
    <property type="protein sequence ID" value="VDN56772.1"/>
    <property type="molecule type" value="Genomic_DNA"/>
</dbReference>
<reference evidence="1 2" key="1">
    <citation type="submission" date="2018-11" db="EMBL/GenBank/DDBJ databases">
        <authorList>
            <consortium name="Pathogen Informatics"/>
        </authorList>
    </citation>
    <scope>NUCLEOTIDE SEQUENCE [LARGE SCALE GENOMIC DNA]</scope>
</reference>
<dbReference type="STRING" id="318479.A0A3P7SS29"/>
<dbReference type="OrthoDB" id="5863096at2759"/>
<protein>
    <submittedName>
        <fullName evidence="1">Uncharacterized protein</fullName>
    </submittedName>
</protein>
<dbReference type="Proteomes" id="UP000274756">
    <property type="component" value="Unassembled WGS sequence"/>
</dbReference>
<proteinExistence type="predicted"/>